<dbReference type="CDD" id="cd03784">
    <property type="entry name" value="GT1_Gtf-like"/>
    <property type="match status" value="1"/>
</dbReference>
<comment type="caution">
    <text evidence="5">The sequence shown here is derived from an EMBL/GenBank/DDBJ whole genome shotgun (WGS) entry which is preliminary data.</text>
</comment>
<dbReference type="SUPFAM" id="SSF53756">
    <property type="entry name" value="UDP-Glycosyltransferase/glycogen phosphorylase"/>
    <property type="match status" value="1"/>
</dbReference>
<dbReference type="InterPro" id="IPR002213">
    <property type="entry name" value="UDP_glucos_trans"/>
</dbReference>
<evidence type="ECO:0000313" key="5">
    <source>
        <dbReference type="EMBL" id="NYH80917.1"/>
    </source>
</evidence>
<keyword evidence="3 5" id="KW-0808">Transferase</keyword>
<comment type="similarity">
    <text evidence="1">Belongs to the UDP-glycosyltransferase family.</text>
</comment>
<dbReference type="EMBL" id="JACBYW010000010">
    <property type="protein sequence ID" value="NYH80917.1"/>
    <property type="molecule type" value="Genomic_DNA"/>
</dbReference>
<protein>
    <submittedName>
        <fullName evidence="5">MGT family glycosyltransferase</fullName>
    </submittedName>
</protein>
<dbReference type="InterPro" id="IPR006326">
    <property type="entry name" value="UDPGT_MGT-like"/>
</dbReference>
<reference evidence="5 6" key="1">
    <citation type="submission" date="2020-07" db="EMBL/GenBank/DDBJ databases">
        <title>Genomic Encyclopedia of Type Strains, Phase III (KMG-III): the genomes of soil and plant-associated and newly described type strains.</title>
        <authorList>
            <person name="Whitman W."/>
        </authorList>
    </citation>
    <scope>NUCLEOTIDE SEQUENCE [LARGE SCALE GENOMIC DNA]</scope>
    <source>
        <strain evidence="5 6">CECT 8576</strain>
    </source>
</reference>
<dbReference type="AlphaFoldDB" id="A0A852ZDV5"/>
<organism evidence="5 6">
    <name type="scientific">Actinopolyspora biskrensis</name>
    <dbReference type="NCBI Taxonomy" id="1470178"/>
    <lineage>
        <taxon>Bacteria</taxon>
        <taxon>Bacillati</taxon>
        <taxon>Actinomycetota</taxon>
        <taxon>Actinomycetes</taxon>
        <taxon>Actinopolysporales</taxon>
        <taxon>Actinopolysporaceae</taxon>
        <taxon>Actinopolyspora</taxon>
    </lineage>
</organism>
<feature type="domain" description="Erythromycin biosynthesis protein CIII-like C-terminal" evidence="4">
    <location>
        <begin position="199"/>
        <end position="311"/>
    </location>
</feature>
<evidence type="ECO:0000313" key="6">
    <source>
        <dbReference type="Proteomes" id="UP000548304"/>
    </source>
</evidence>
<dbReference type="Proteomes" id="UP000548304">
    <property type="component" value="Unassembled WGS sequence"/>
</dbReference>
<keyword evidence="2" id="KW-0328">Glycosyltransferase</keyword>
<dbReference type="PANTHER" id="PTHR48043:SF145">
    <property type="entry name" value="FI06409P-RELATED"/>
    <property type="match status" value="1"/>
</dbReference>
<dbReference type="NCBIfam" id="TIGR01426">
    <property type="entry name" value="MGT"/>
    <property type="match status" value="1"/>
</dbReference>
<evidence type="ECO:0000256" key="1">
    <source>
        <dbReference type="ARBA" id="ARBA00009995"/>
    </source>
</evidence>
<dbReference type="GO" id="GO:0016758">
    <property type="term" value="F:hexosyltransferase activity"/>
    <property type="evidence" value="ECO:0007669"/>
    <property type="project" value="InterPro"/>
</dbReference>
<proteinExistence type="inferred from homology"/>
<dbReference type="PANTHER" id="PTHR48043">
    <property type="entry name" value="EG:EG0003.4 PROTEIN-RELATED"/>
    <property type="match status" value="1"/>
</dbReference>
<dbReference type="InterPro" id="IPR010610">
    <property type="entry name" value="EryCIII-like_C"/>
</dbReference>
<dbReference type="Pfam" id="PF06722">
    <property type="entry name" value="EryCIII-like_C"/>
    <property type="match status" value="1"/>
</dbReference>
<evidence type="ECO:0000259" key="4">
    <source>
        <dbReference type="Pfam" id="PF06722"/>
    </source>
</evidence>
<evidence type="ECO:0000256" key="2">
    <source>
        <dbReference type="ARBA" id="ARBA00022676"/>
    </source>
</evidence>
<accession>A0A852ZDV5</accession>
<sequence>MLRTSNEMTADDVAGILEHSLEEMPGVLGTLEEHFAADVPDAVCFEIMTNEGQMLAYRLDVPAVSWIPTFAGNEHFSLFSRIVSADFDHTSPRLLSAVERTAEMASSNGVPQERDPIAAPPCGLNLSLLPREFQIAGETFDDRVRFVGPSPRRNGAERDWTPPDRDAAVLLVSLGTVANRRPDLFRSCVRVFAGGPWHVVVATGDLPADEIGEVPDNVELHEFVPQLSVLRYASAFISHAGMNSVMEAMLHRVPVLAVPQTPEQRTNAARVEELGLGRVVCEELDPPTLRRLVDEVVGDEVISRNLEWMREAITRSGGCSAAADAVEGYLSQEGERGE</sequence>
<dbReference type="InterPro" id="IPR035595">
    <property type="entry name" value="UDP_glycos_trans_CS"/>
</dbReference>
<dbReference type="GO" id="GO:0008194">
    <property type="term" value="F:UDP-glycosyltransferase activity"/>
    <property type="evidence" value="ECO:0007669"/>
    <property type="project" value="InterPro"/>
</dbReference>
<dbReference type="FunFam" id="3.40.50.2000:FF:000072">
    <property type="entry name" value="Glycosyl transferase"/>
    <property type="match status" value="1"/>
</dbReference>
<dbReference type="PROSITE" id="PS00375">
    <property type="entry name" value="UDPGT"/>
    <property type="match status" value="1"/>
</dbReference>
<keyword evidence="6" id="KW-1185">Reference proteome</keyword>
<gene>
    <name evidence="5" type="ORF">FHR84_004289</name>
</gene>
<dbReference type="InterPro" id="IPR050271">
    <property type="entry name" value="UDP-glycosyltransferase"/>
</dbReference>
<name>A0A852ZDV5_9ACTN</name>
<dbReference type="Gene3D" id="3.40.50.2000">
    <property type="entry name" value="Glycogen Phosphorylase B"/>
    <property type="match status" value="2"/>
</dbReference>
<evidence type="ECO:0000256" key="3">
    <source>
        <dbReference type="ARBA" id="ARBA00022679"/>
    </source>
</evidence>